<dbReference type="EMBL" id="BARS01018548">
    <property type="protein sequence ID" value="GAF95728.1"/>
    <property type="molecule type" value="Genomic_DNA"/>
</dbReference>
<dbReference type="AlphaFoldDB" id="X0TQB5"/>
<proteinExistence type="predicted"/>
<feature type="non-terminal residue" evidence="1">
    <location>
        <position position="1"/>
    </location>
</feature>
<sequence>GLNSPFDIFQIEKRKVNDSDAKVLYVRAK</sequence>
<gene>
    <name evidence="1" type="ORF">S01H1_30177</name>
</gene>
<name>X0TQB5_9ZZZZ</name>
<protein>
    <submittedName>
        <fullName evidence="1">Uncharacterized protein</fullName>
    </submittedName>
</protein>
<accession>X0TQB5</accession>
<evidence type="ECO:0000313" key="1">
    <source>
        <dbReference type="EMBL" id="GAF95728.1"/>
    </source>
</evidence>
<organism evidence="1">
    <name type="scientific">marine sediment metagenome</name>
    <dbReference type="NCBI Taxonomy" id="412755"/>
    <lineage>
        <taxon>unclassified sequences</taxon>
        <taxon>metagenomes</taxon>
        <taxon>ecological metagenomes</taxon>
    </lineage>
</organism>
<comment type="caution">
    <text evidence="1">The sequence shown here is derived from an EMBL/GenBank/DDBJ whole genome shotgun (WGS) entry which is preliminary data.</text>
</comment>
<reference evidence="1" key="1">
    <citation type="journal article" date="2014" name="Front. Microbiol.">
        <title>High frequency of phylogenetically diverse reductive dehalogenase-homologous genes in deep subseafloor sedimentary metagenomes.</title>
        <authorList>
            <person name="Kawai M."/>
            <person name="Futagami T."/>
            <person name="Toyoda A."/>
            <person name="Takaki Y."/>
            <person name="Nishi S."/>
            <person name="Hori S."/>
            <person name="Arai W."/>
            <person name="Tsubouchi T."/>
            <person name="Morono Y."/>
            <person name="Uchiyama I."/>
            <person name="Ito T."/>
            <person name="Fujiyama A."/>
            <person name="Inagaki F."/>
            <person name="Takami H."/>
        </authorList>
    </citation>
    <scope>NUCLEOTIDE SEQUENCE</scope>
    <source>
        <strain evidence="1">Expedition CK06-06</strain>
    </source>
</reference>